<evidence type="ECO:0000256" key="7">
    <source>
        <dbReference type="ARBA" id="ARBA00048045"/>
    </source>
</evidence>
<dbReference type="InterPro" id="IPR028883">
    <property type="entry name" value="tRNA_aden_deaminase"/>
</dbReference>
<gene>
    <name evidence="8" type="primary">tadA</name>
    <name evidence="10" type="ORF">DT076_16275</name>
</gene>
<dbReference type="PANTHER" id="PTHR11079:SF202">
    <property type="entry name" value="TRNA-SPECIFIC ADENOSINE DEAMINASE"/>
    <property type="match status" value="1"/>
</dbReference>
<comment type="catalytic activity">
    <reaction evidence="7 8">
        <text>adenosine(34) in tRNA + H2O + H(+) = inosine(34) in tRNA + NH4(+)</text>
        <dbReference type="Rhea" id="RHEA:43168"/>
        <dbReference type="Rhea" id="RHEA-COMP:10373"/>
        <dbReference type="Rhea" id="RHEA-COMP:10374"/>
        <dbReference type="ChEBI" id="CHEBI:15377"/>
        <dbReference type="ChEBI" id="CHEBI:15378"/>
        <dbReference type="ChEBI" id="CHEBI:28938"/>
        <dbReference type="ChEBI" id="CHEBI:74411"/>
        <dbReference type="ChEBI" id="CHEBI:82852"/>
        <dbReference type="EC" id="3.5.4.33"/>
    </reaction>
</comment>
<dbReference type="GO" id="GO:0008270">
    <property type="term" value="F:zinc ion binding"/>
    <property type="evidence" value="ECO:0007669"/>
    <property type="project" value="UniProtKB-UniRule"/>
</dbReference>
<sequence length="159" mass="16725">MAGAEPDRAPLGWRQPMLLALAEARRVGRHGDVPIGAVVLGPSGDVVATGGNERELTGDPTAHAEVLALRRAATVAGEWRLSGHTLVVTLEPCAMCAGAVVNARVERLVFGAFDPKAGAVASLFDVVRDPRLNHRPEVVAGFMAEECGAVLQEFFAGHR</sequence>
<comment type="similarity">
    <text evidence="1">Belongs to the cytidine and deoxycytidylate deaminase family. ADAT2 subfamily.</text>
</comment>
<keyword evidence="6 8" id="KW-0862">Zinc</keyword>
<dbReference type="InterPro" id="IPR002125">
    <property type="entry name" value="CMP_dCMP_dom"/>
</dbReference>
<dbReference type="InterPro" id="IPR016193">
    <property type="entry name" value="Cytidine_deaminase-like"/>
</dbReference>
<comment type="cofactor">
    <cofactor evidence="8">
        <name>Zn(2+)</name>
        <dbReference type="ChEBI" id="CHEBI:29105"/>
    </cofactor>
    <text evidence="8">Binds 1 zinc ion per subunit.</text>
</comment>
<organism evidence="10 11">
    <name type="scientific">Desertihabitans brevis</name>
    <dbReference type="NCBI Taxonomy" id="2268447"/>
    <lineage>
        <taxon>Bacteria</taxon>
        <taxon>Bacillati</taxon>
        <taxon>Actinomycetota</taxon>
        <taxon>Actinomycetes</taxon>
        <taxon>Propionibacteriales</taxon>
        <taxon>Propionibacteriaceae</taxon>
        <taxon>Desertihabitans</taxon>
    </lineage>
</organism>
<dbReference type="PROSITE" id="PS00903">
    <property type="entry name" value="CYT_DCMP_DEAMINASES_1"/>
    <property type="match status" value="1"/>
</dbReference>
<evidence type="ECO:0000256" key="5">
    <source>
        <dbReference type="ARBA" id="ARBA00022801"/>
    </source>
</evidence>
<evidence type="ECO:0000256" key="4">
    <source>
        <dbReference type="ARBA" id="ARBA00022723"/>
    </source>
</evidence>
<dbReference type="CDD" id="cd01285">
    <property type="entry name" value="nucleoside_deaminase"/>
    <property type="match status" value="1"/>
</dbReference>
<protein>
    <recommendedName>
        <fullName evidence="8">tRNA-specific adenosine deaminase</fullName>
        <ecNumber evidence="8">3.5.4.33</ecNumber>
    </recommendedName>
</protein>
<dbReference type="EC" id="3.5.4.33" evidence="8"/>
<keyword evidence="11" id="KW-1185">Reference proteome</keyword>
<feature type="domain" description="CMP/dCMP-type deaminase" evidence="9">
    <location>
        <begin position="11"/>
        <end position="121"/>
    </location>
</feature>
<dbReference type="EMBL" id="QOUI01000011">
    <property type="protein sequence ID" value="RCK68466.1"/>
    <property type="molecule type" value="Genomic_DNA"/>
</dbReference>
<evidence type="ECO:0000256" key="1">
    <source>
        <dbReference type="ARBA" id="ARBA00010669"/>
    </source>
</evidence>
<dbReference type="InterPro" id="IPR016192">
    <property type="entry name" value="APOBEC/CMP_deaminase_Zn-bd"/>
</dbReference>
<dbReference type="PANTHER" id="PTHR11079">
    <property type="entry name" value="CYTOSINE DEAMINASE FAMILY MEMBER"/>
    <property type="match status" value="1"/>
</dbReference>
<evidence type="ECO:0000256" key="6">
    <source>
        <dbReference type="ARBA" id="ARBA00022833"/>
    </source>
</evidence>
<keyword evidence="3 8" id="KW-0819">tRNA processing</keyword>
<evidence type="ECO:0000256" key="8">
    <source>
        <dbReference type="HAMAP-Rule" id="MF_00972"/>
    </source>
</evidence>
<keyword evidence="5 8" id="KW-0378">Hydrolase</keyword>
<keyword evidence="4 8" id="KW-0479">Metal-binding</keyword>
<evidence type="ECO:0000259" key="9">
    <source>
        <dbReference type="PROSITE" id="PS51747"/>
    </source>
</evidence>
<dbReference type="AlphaFoldDB" id="A0A367YRF1"/>
<proteinExistence type="inferred from homology"/>
<evidence type="ECO:0000313" key="11">
    <source>
        <dbReference type="Proteomes" id="UP000252770"/>
    </source>
</evidence>
<dbReference type="HAMAP" id="MF_00972">
    <property type="entry name" value="tRNA_aden_deaminase"/>
    <property type="match status" value="1"/>
</dbReference>
<feature type="binding site" evidence="8">
    <location>
        <position position="96"/>
    </location>
    <ligand>
        <name>Zn(2+)</name>
        <dbReference type="ChEBI" id="CHEBI:29105"/>
        <note>catalytic</note>
    </ligand>
</feature>
<dbReference type="GO" id="GO:0002100">
    <property type="term" value="P:tRNA wobble adenosine to inosine editing"/>
    <property type="evidence" value="ECO:0007669"/>
    <property type="project" value="UniProtKB-UniRule"/>
</dbReference>
<dbReference type="SUPFAM" id="SSF53927">
    <property type="entry name" value="Cytidine deaminase-like"/>
    <property type="match status" value="1"/>
</dbReference>
<comment type="subunit">
    <text evidence="2 8">Homodimer.</text>
</comment>
<evidence type="ECO:0000313" key="10">
    <source>
        <dbReference type="EMBL" id="RCK68466.1"/>
    </source>
</evidence>
<feature type="binding site" evidence="8">
    <location>
        <position position="93"/>
    </location>
    <ligand>
        <name>Zn(2+)</name>
        <dbReference type="ChEBI" id="CHEBI:29105"/>
        <note>catalytic</note>
    </ligand>
</feature>
<evidence type="ECO:0000256" key="2">
    <source>
        <dbReference type="ARBA" id="ARBA00011738"/>
    </source>
</evidence>
<dbReference type="PROSITE" id="PS51747">
    <property type="entry name" value="CYT_DCMP_DEAMINASES_2"/>
    <property type="match status" value="1"/>
</dbReference>
<dbReference type="Gene3D" id="3.40.140.10">
    <property type="entry name" value="Cytidine Deaminase, domain 2"/>
    <property type="match status" value="1"/>
</dbReference>
<dbReference type="Pfam" id="PF14437">
    <property type="entry name" value="MafB19-deam"/>
    <property type="match status" value="1"/>
</dbReference>
<evidence type="ECO:0000256" key="3">
    <source>
        <dbReference type="ARBA" id="ARBA00022694"/>
    </source>
</evidence>
<comment type="caution">
    <text evidence="10">The sequence shown here is derived from an EMBL/GenBank/DDBJ whole genome shotgun (WGS) entry which is preliminary data.</text>
</comment>
<dbReference type="InterPro" id="IPR058535">
    <property type="entry name" value="MafB19-deam"/>
</dbReference>
<dbReference type="GO" id="GO:0052717">
    <property type="term" value="F:tRNA-specific adenosine-34 deaminase activity"/>
    <property type="evidence" value="ECO:0007669"/>
    <property type="project" value="UniProtKB-UniRule"/>
</dbReference>
<feature type="active site" description="Proton donor" evidence="8">
    <location>
        <position position="65"/>
    </location>
</feature>
<reference evidence="10 11" key="1">
    <citation type="submission" date="2018-07" db="EMBL/GenBank/DDBJ databases">
        <title>Desertimonas flava gen. nov. sp. nov.</title>
        <authorList>
            <person name="Liu S."/>
        </authorList>
    </citation>
    <scope>NUCLEOTIDE SEQUENCE [LARGE SCALE GENOMIC DNA]</scope>
    <source>
        <strain evidence="10 11">16Sb5-5</strain>
    </source>
</reference>
<name>A0A367YRF1_9ACTN</name>
<comment type="function">
    <text evidence="8">Catalyzes the deamination of adenosine to inosine at the wobble position 34 of tRNA(Arg2).</text>
</comment>
<feature type="binding site" evidence="8">
    <location>
        <position position="63"/>
    </location>
    <ligand>
        <name>Zn(2+)</name>
        <dbReference type="ChEBI" id="CHEBI:29105"/>
        <note>catalytic</note>
    </ligand>
</feature>
<dbReference type="Proteomes" id="UP000252770">
    <property type="component" value="Unassembled WGS sequence"/>
</dbReference>
<accession>A0A367YRF1</accession>